<feature type="region of interest" description="Disordered" evidence="1">
    <location>
        <begin position="1"/>
        <end position="29"/>
    </location>
</feature>
<evidence type="ECO:0000313" key="3">
    <source>
        <dbReference type="Proteomes" id="UP000230161"/>
    </source>
</evidence>
<dbReference type="EMBL" id="PGFB01000003">
    <property type="protein sequence ID" value="PJJ62099.1"/>
    <property type="molecule type" value="Genomic_DNA"/>
</dbReference>
<proteinExistence type="predicted"/>
<protein>
    <submittedName>
        <fullName evidence="2">Uncharacterized protein</fullName>
    </submittedName>
</protein>
<sequence>MLVNGCRSLSPDAPEKADAPEGTEALTPPGTYAVWEGEEYPARGVTATTVVLTKPGAGDPPPGFERSVTPGIAGTRIVPRDSLDRLYTVTATGRWRGEPFDILGSDGSSAWSSYTGRDVEWALRQPELQRTDLGTFQGLLPVHELTGIHEVVTELAVVR</sequence>
<name>A0A2M9BVZ0_9MICO</name>
<dbReference type="AlphaFoldDB" id="A0A2M9BVZ0"/>
<reference evidence="2 3" key="1">
    <citation type="submission" date="2017-11" db="EMBL/GenBank/DDBJ databases">
        <title>Genomic Encyclopedia of Archaeal and Bacterial Type Strains, Phase II (KMG-II): From Individual Species to Whole Genera.</title>
        <authorList>
            <person name="Goeker M."/>
        </authorList>
    </citation>
    <scope>NUCLEOTIDE SEQUENCE [LARGE SCALE GENOMIC DNA]</scope>
    <source>
        <strain evidence="2 3">DSM 25625</strain>
    </source>
</reference>
<comment type="caution">
    <text evidence="2">The sequence shown here is derived from an EMBL/GenBank/DDBJ whole genome shotgun (WGS) entry which is preliminary data.</text>
</comment>
<organism evidence="2 3">
    <name type="scientific">Compostimonas suwonensis</name>
    <dbReference type="NCBI Taxonomy" id="1048394"/>
    <lineage>
        <taxon>Bacteria</taxon>
        <taxon>Bacillati</taxon>
        <taxon>Actinomycetota</taxon>
        <taxon>Actinomycetes</taxon>
        <taxon>Micrococcales</taxon>
        <taxon>Microbacteriaceae</taxon>
        <taxon>Compostimonas</taxon>
    </lineage>
</organism>
<dbReference type="Proteomes" id="UP000230161">
    <property type="component" value="Unassembled WGS sequence"/>
</dbReference>
<accession>A0A2M9BVZ0</accession>
<evidence type="ECO:0000313" key="2">
    <source>
        <dbReference type="EMBL" id="PJJ62099.1"/>
    </source>
</evidence>
<gene>
    <name evidence="2" type="ORF">CLV54_1892</name>
</gene>
<keyword evidence="3" id="KW-1185">Reference proteome</keyword>
<evidence type="ECO:0000256" key="1">
    <source>
        <dbReference type="SAM" id="MobiDB-lite"/>
    </source>
</evidence>